<evidence type="ECO:0000256" key="1">
    <source>
        <dbReference type="ARBA" id="ARBA00004613"/>
    </source>
</evidence>
<dbReference type="InterPro" id="IPR013111">
    <property type="entry name" value="EGF_extracell"/>
</dbReference>
<dbReference type="eggNOG" id="KOG3607">
    <property type="taxonomic scope" value="Eukaryota"/>
</dbReference>
<dbReference type="Ensembl" id="ENSACAT00000009447.4">
    <property type="protein sequence ID" value="ENSACAP00000009254.4"/>
    <property type="gene ID" value="ENSACAG00000009283.4"/>
</dbReference>
<keyword evidence="10" id="KW-1185">Reference proteome</keyword>
<dbReference type="AlphaFoldDB" id="H9GF71"/>
<keyword evidence="7" id="KW-0472">Membrane</keyword>
<comment type="caution">
    <text evidence="5">Lacks conserved residue(s) required for the propagation of feature annotation.</text>
</comment>
<dbReference type="Proteomes" id="UP000001646">
    <property type="component" value="Unplaced"/>
</dbReference>
<evidence type="ECO:0000256" key="3">
    <source>
        <dbReference type="ARBA" id="ARBA00022536"/>
    </source>
</evidence>
<evidence type="ECO:0000259" key="8">
    <source>
        <dbReference type="PROSITE" id="PS50026"/>
    </source>
</evidence>
<feature type="region of interest" description="Disordered" evidence="6">
    <location>
        <begin position="125"/>
        <end position="146"/>
    </location>
</feature>
<name>H9GF71_ANOCA</name>
<keyword evidence="4 5" id="KW-1015">Disulfide bond</keyword>
<dbReference type="PROSITE" id="PS50026">
    <property type="entry name" value="EGF_3"/>
    <property type="match status" value="1"/>
</dbReference>
<evidence type="ECO:0000256" key="4">
    <source>
        <dbReference type="ARBA" id="ARBA00023157"/>
    </source>
</evidence>
<evidence type="ECO:0000313" key="10">
    <source>
        <dbReference type="Proteomes" id="UP000001646"/>
    </source>
</evidence>
<dbReference type="InterPro" id="IPR000742">
    <property type="entry name" value="EGF"/>
</dbReference>
<dbReference type="InParanoid" id="H9GF71"/>
<reference evidence="9" key="3">
    <citation type="submission" date="2025-09" db="UniProtKB">
        <authorList>
            <consortium name="Ensembl"/>
        </authorList>
    </citation>
    <scope>IDENTIFICATION</scope>
</reference>
<dbReference type="HOGENOM" id="CLU_012714_4_1_1"/>
<feature type="disulfide bond" evidence="5">
    <location>
        <begin position="50"/>
        <end position="59"/>
    </location>
</feature>
<evidence type="ECO:0000256" key="5">
    <source>
        <dbReference type="PROSITE-ProRule" id="PRU00076"/>
    </source>
</evidence>
<keyword evidence="7" id="KW-0812">Transmembrane</keyword>
<reference evidence="9" key="2">
    <citation type="submission" date="2025-08" db="UniProtKB">
        <authorList>
            <consortium name="Ensembl"/>
        </authorList>
    </citation>
    <scope>IDENTIFICATION</scope>
</reference>
<keyword evidence="7" id="KW-1133">Transmembrane helix</keyword>
<dbReference type="Pfam" id="PF07974">
    <property type="entry name" value="EGF_2"/>
    <property type="match status" value="1"/>
</dbReference>
<feature type="transmembrane region" description="Helical" evidence="7">
    <location>
        <begin position="93"/>
        <end position="113"/>
    </location>
</feature>
<dbReference type="Gene3D" id="2.10.25.10">
    <property type="entry name" value="Laminin"/>
    <property type="match status" value="1"/>
</dbReference>
<reference evidence="9" key="1">
    <citation type="submission" date="2009-12" db="EMBL/GenBank/DDBJ databases">
        <title>The Genome Sequence of Anolis carolinensis (Green Anole Lizard).</title>
        <authorList>
            <consortium name="The Genome Sequencing Platform"/>
            <person name="Di Palma F."/>
            <person name="Alfoldi J."/>
            <person name="Heiman D."/>
            <person name="Young S."/>
            <person name="Grabherr M."/>
            <person name="Johnson J."/>
            <person name="Lander E.S."/>
            <person name="Lindblad-Toh K."/>
        </authorList>
    </citation>
    <scope>NUCLEOTIDE SEQUENCE [LARGE SCALE GENOMIC DNA]</scope>
    <source>
        <strain evidence="9">JBL SC #1</strain>
    </source>
</reference>
<comment type="subcellular location">
    <subcellularLocation>
        <location evidence="1">Secreted</location>
    </subcellularLocation>
</comment>
<evidence type="ECO:0000256" key="2">
    <source>
        <dbReference type="ARBA" id="ARBA00022525"/>
    </source>
</evidence>
<proteinExistence type="predicted"/>
<dbReference type="GeneTree" id="ENSGT00940000161015"/>
<dbReference type="PROSITE" id="PS01186">
    <property type="entry name" value="EGF_2"/>
    <property type="match status" value="1"/>
</dbReference>
<keyword evidence="3 5" id="KW-0245">EGF-like domain</keyword>
<protein>
    <recommendedName>
        <fullName evidence="8">EGF-like domain-containing protein</fullName>
    </recommendedName>
</protein>
<dbReference type="Bgee" id="ENSACAG00000009283">
    <property type="expression patterns" value="Expressed in kidney and 4 other cell types or tissues"/>
</dbReference>
<accession>H9GF71</accession>
<organism evidence="9 10">
    <name type="scientific">Anolis carolinensis</name>
    <name type="common">Green anole</name>
    <name type="synonym">American chameleon</name>
    <dbReference type="NCBI Taxonomy" id="28377"/>
    <lineage>
        <taxon>Eukaryota</taxon>
        <taxon>Metazoa</taxon>
        <taxon>Chordata</taxon>
        <taxon>Craniata</taxon>
        <taxon>Vertebrata</taxon>
        <taxon>Euteleostomi</taxon>
        <taxon>Lepidosauria</taxon>
        <taxon>Squamata</taxon>
        <taxon>Bifurcata</taxon>
        <taxon>Unidentata</taxon>
        <taxon>Episquamata</taxon>
        <taxon>Toxicofera</taxon>
        <taxon>Iguania</taxon>
        <taxon>Dactyloidae</taxon>
        <taxon>Anolis</taxon>
    </lineage>
</organism>
<sequence>MLVREGTKCGADKVCIKQVCEKASILKYDCDPIRKCSGHGLCNNKKNCHCDRGWSPPNCKTKGSPMGGSVDSGLRILSPELSERAAEDNMRTWVLLSIFLFLPVIILLAILLIKWKRISDYCTEFDGSEGETESYSRSDISRCLAN</sequence>
<evidence type="ECO:0000256" key="6">
    <source>
        <dbReference type="SAM" id="MobiDB-lite"/>
    </source>
</evidence>
<dbReference type="PANTHER" id="PTHR11905:SF158">
    <property type="entry name" value="DISINTEGRIN AND METALLOPROTEINASE DOMAIN-CONTAINING PROTEIN 18"/>
    <property type="match status" value="1"/>
</dbReference>
<dbReference type="GO" id="GO:0005576">
    <property type="term" value="C:extracellular region"/>
    <property type="evidence" value="ECO:0007669"/>
    <property type="project" value="UniProtKB-SubCell"/>
</dbReference>
<evidence type="ECO:0000313" key="9">
    <source>
        <dbReference type="Ensembl" id="ENSACAP00000009254.4"/>
    </source>
</evidence>
<feature type="domain" description="EGF-like" evidence="8">
    <location>
        <begin position="26"/>
        <end position="60"/>
    </location>
</feature>
<evidence type="ECO:0000256" key="7">
    <source>
        <dbReference type="SAM" id="Phobius"/>
    </source>
</evidence>
<dbReference type="PANTHER" id="PTHR11905">
    <property type="entry name" value="ADAM A DISINTEGRIN AND METALLOPROTEASE DOMAIN"/>
    <property type="match status" value="1"/>
</dbReference>
<keyword evidence="2" id="KW-0964">Secreted</keyword>